<dbReference type="InterPro" id="IPR011098">
    <property type="entry name" value="G5_dom"/>
</dbReference>
<feature type="domain" description="G5" evidence="3">
    <location>
        <begin position="192"/>
        <end position="272"/>
    </location>
</feature>
<dbReference type="eggNOG" id="COG3583">
    <property type="taxonomic scope" value="Bacteria"/>
</dbReference>
<dbReference type="STRING" id="525245.HMPREF0044_0725"/>
<evidence type="ECO:0000256" key="1">
    <source>
        <dbReference type="ARBA" id="ARBA00022729"/>
    </source>
</evidence>
<accession>C0W0Y2</accession>
<dbReference type="InterPro" id="IPR007137">
    <property type="entry name" value="DUF348"/>
</dbReference>
<dbReference type="OrthoDB" id="9766277at2"/>
<sequence length="400" mass="42881">MEFSAKQILIAATAAASLVVGGATADLGISHKTVLVSVNGVVRPVDTWEKTVSAVLQDAGINYSARDEITPALDSKINAGGRIEIRQAKELSVINRGEMQTQWVTEGTIAEVLAEASDRLEIPAQRSAERKLLLPLAKPGTEVVVKADGKEMKLKLGDPHDIHALLEAAQVKLNPLDRAVTHLEGGVLTVTVKRVTRGNVSTTAAVPFKTVEKESAEVAKGKKKVETKGKVGQRTIIRYQQKVDEELLVDVLVSDTVTTKPVDEVVLVGMADPTEIAAKLRAKGQFVDDEGNPLPTPVYSGDDPRGLAQPLVAAKGWSPAEFNCLVMLWDRESHWNPYAQNPSSGAYGIPQSLPGNKMASAGADWQTNPVTQIKWGIGYIEGRYGTPCGALGHSNSVGWY</sequence>
<feature type="chain" id="PRO_5002903673" evidence="2">
    <location>
        <begin position="26"/>
        <end position="400"/>
    </location>
</feature>
<dbReference type="Proteomes" id="UP000010301">
    <property type="component" value="Unassembled WGS sequence"/>
</dbReference>
<organism evidence="4 5">
    <name type="scientific">Gleimia coleocanis DSM 15436</name>
    <dbReference type="NCBI Taxonomy" id="525245"/>
    <lineage>
        <taxon>Bacteria</taxon>
        <taxon>Bacillati</taxon>
        <taxon>Actinomycetota</taxon>
        <taxon>Actinomycetes</taxon>
        <taxon>Actinomycetales</taxon>
        <taxon>Actinomycetaceae</taxon>
        <taxon>Gleimia</taxon>
    </lineage>
</organism>
<dbReference type="Gene3D" id="2.20.230.10">
    <property type="entry name" value="Resuscitation-promoting factor rpfb"/>
    <property type="match status" value="1"/>
</dbReference>
<keyword evidence="1 2" id="KW-0732">Signal</keyword>
<reference evidence="4 5" key="1">
    <citation type="submission" date="2009-01" db="EMBL/GenBank/DDBJ databases">
        <authorList>
            <person name="Qin X."/>
            <person name="Bachman B."/>
            <person name="Battles P."/>
            <person name="Bell A."/>
            <person name="Bess C."/>
            <person name="Bickham C."/>
            <person name="Chaboub L."/>
            <person name="Chen D."/>
            <person name="Coyle M."/>
            <person name="Deiros D.R."/>
            <person name="Dinh H."/>
            <person name="Forbes L."/>
            <person name="Fowler G."/>
            <person name="Francisco L."/>
            <person name="Fu Q."/>
            <person name="Gubbala S."/>
            <person name="Hale W."/>
            <person name="Han Y."/>
            <person name="Hemphill L."/>
            <person name="Highlander S.K."/>
            <person name="Hirani K."/>
            <person name="Hogues M."/>
            <person name="Jackson L."/>
            <person name="Jakkamsetti A."/>
            <person name="Javaid M."/>
            <person name="Jiang H."/>
            <person name="Korchina V."/>
            <person name="Kovar C."/>
            <person name="Lara F."/>
            <person name="Lee S."/>
            <person name="Mata R."/>
            <person name="Mathew T."/>
            <person name="Moen C."/>
            <person name="Morales K."/>
            <person name="Munidasa M."/>
            <person name="Nazareth L."/>
            <person name="Ngo R."/>
            <person name="Nguyen L."/>
            <person name="Okwuonu G."/>
            <person name="Ongeri F."/>
            <person name="Patil S."/>
            <person name="Petrosino J."/>
            <person name="Pham C."/>
            <person name="Pham P."/>
            <person name="Pu L.-L."/>
            <person name="Puazo M."/>
            <person name="Raj R."/>
            <person name="Reid J."/>
            <person name="Rouhana J."/>
            <person name="Saada N."/>
            <person name="Shang Y."/>
            <person name="Simmons D."/>
            <person name="Thornton R."/>
            <person name="Warren J."/>
            <person name="Weissenberger G."/>
            <person name="Zhang J."/>
            <person name="Zhang L."/>
            <person name="Zhou C."/>
            <person name="Zhu D."/>
            <person name="Muzny D."/>
            <person name="Worley K."/>
            <person name="Gibbs R."/>
        </authorList>
    </citation>
    <scope>NUCLEOTIDE SEQUENCE [LARGE SCALE GENOMIC DNA]</scope>
    <source>
        <strain evidence="4 5">DSM 15436</strain>
    </source>
</reference>
<dbReference type="HOGENOM" id="CLU_036884_1_1_11"/>
<evidence type="ECO:0000313" key="4">
    <source>
        <dbReference type="EMBL" id="EEH63706.1"/>
    </source>
</evidence>
<comment type="caution">
    <text evidence="4">The sequence shown here is derived from an EMBL/GenBank/DDBJ whole genome shotgun (WGS) entry which is preliminary data.</text>
</comment>
<dbReference type="Pfam" id="PF03990">
    <property type="entry name" value="DUF348"/>
    <property type="match status" value="1"/>
</dbReference>
<dbReference type="SMART" id="SM01208">
    <property type="entry name" value="G5"/>
    <property type="match status" value="1"/>
</dbReference>
<dbReference type="InterPro" id="IPR023346">
    <property type="entry name" value="Lysozyme-like_dom_sf"/>
</dbReference>
<evidence type="ECO:0000256" key="2">
    <source>
        <dbReference type="SAM" id="SignalP"/>
    </source>
</evidence>
<proteinExistence type="predicted"/>
<dbReference type="SUPFAM" id="SSF53955">
    <property type="entry name" value="Lysozyme-like"/>
    <property type="match status" value="1"/>
</dbReference>
<dbReference type="AlphaFoldDB" id="C0W0Y2"/>
<dbReference type="Pfam" id="PF07501">
    <property type="entry name" value="G5"/>
    <property type="match status" value="1"/>
</dbReference>
<dbReference type="Pfam" id="PF01464">
    <property type="entry name" value="SLT"/>
    <property type="match status" value="1"/>
</dbReference>
<keyword evidence="5" id="KW-1185">Reference proteome</keyword>
<dbReference type="PROSITE" id="PS51109">
    <property type="entry name" value="G5"/>
    <property type="match status" value="1"/>
</dbReference>
<evidence type="ECO:0000259" key="3">
    <source>
        <dbReference type="PROSITE" id="PS51109"/>
    </source>
</evidence>
<name>C0W0Y2_9ACTO</name>
<dbReference type="Gene3D" id="1.10.530.10">
    <property type="match status" value="1"/>
</dbReference>
<dbReference type="EMBL" id="ACFG01000030">
    <property type="protein sequence ID" value="EEH63706.1"/>
    <property type="molecule type" value="Genomic_DNA"/>
</dbReference>
<dbReference type="RefSeq" id="WP_006546497.1">
    <property type="nucleotide sequence ID" value="NZ_DS999543.1"/>
</dbReference>
<gene>
    <name evidence="4" type="ORF">HMPREF0044_0725</name>
</gene>
<protein>
    <submittedName>
        <fullName evidence="4">G5 domain protein</fullName>
    </submittedName>
</protein>
<feature type="signal peptide" evidence="2">
    <location>
        <begin position="1"/>
        <end position="25"/>
    </location>
</feature>
<dbReference type="InterPro" id="IPR008258">
    <property type="entry name" value="Transglycosylase_SLT_dom_1"/>
</dbReference>
<evidence type="ECO:0000313" key="5">
    <source>
        <dbReference type="Proteomes" id="UP000010301"/>
    </source>
</evidence>